<gene>
    <name evidence="2" type="ORF">GSPATT00020308001</name>
</gene>
<keyword evidence="3" id="KW-1185">Reference proteome</keyword>
<proteinExistence type="predicted"/>
<dbReference type="Proteomes" id="UP000000600">
    <property type="component" value="Unassembled WGS sequence"/>
</dbReference>
<dbReference type="AlphaFoldDB" id="A0DUB9"/>
<dbReference type="InParanoid" id="A0DUB9"/>
<accession>A0DUB9</accession>
<evidence type="ECO:0000313" key="3">
    <source>
        <dbReference type="Proteomes" id="UP000000600"/>
    </source>
</evidence>
<dbReference type="SMART" id="SM00719">
    <property type="entry name" value="Plus3"/>
    <property type="match status" value="1"/>
</dbReference>
<protein>
    <recommendedName>
        <fullName evidence="1">Plus3 domain-containing protein</fullName>
    </recommendedName>
</protein>
<dbReference type="Pfam" id="PF03126">
    <property type="entry name" value="Plus-3"/>
    <property type="match status" value="1"/>
</dbReference>
<name>A0DUB9_PARTE</name>
<dbReference type="GO" id="GO:0003677">
    <property type="term" value="F:DNA binding"/>
    <property type="evidence" value="ECO:0007669"/>
    <property type="project" value="InterPro"/>
</dbReference>
<dbReference type="KEGG" id="ptm:GSPATT00020308001"/>
<dbReference type="Gene3D" id="3.90.70.200">
    <property type="entry name" value="Plus-3 domain"/>
    <property type="match status" value="1"/>
</dbReference>
<dbReference type="InterPro" id="IPR004343">
    <property type="entry name" value="Plus-3_dom"/>
</dbReference>
<dbReference type="PROSITE" id="PS51360">
    <property type="entry name" value="PLUS3"/>
    <property type="match status" value="1"/>
</dbReference>
<dbReference type="STRING" id="5888.A0DUB9"/>
<dbReference type="RefSeq" id="XP_001454033.1">
    <property type="nucleotide sequence ID" value="XM_001453996.1"/>
</dbReference>
<sequence length="212" mass="24934">MSKQQNLLYNFNEMTPAQQTMFLKAKTELGQNQKIKRGGRIQKINSLDKFLDIKSLNLKVNLEKISSDSESSDSLQSENEFQKEEAQFQQKVEEKPIIVEPNNEQLDTYFKLIQNAQLKRDQIYYLLMKHYCDNVIEGTFVKINEPNLFRRKEQSYAIAQVLAVVEGEKSYQLEQTQTYKLLKLQFGQVKETKFRHITLISNQQIPKQEFVV</sequence>
<feature type="domain" description="Plus3" evidence="1">
    <location>
        <begin position="107"/>
        <end position="212"/>
    </location>
</feature>
<dbReference type="InterPro" id="IPR036128">
    <property type="entry name" value="Plus3-like_sf"/>
</dbReference>
<dbReference type="EMBL" id="CT868585">
    <property type="protein sequence ID" value="CAK86636.1"/>
    <property type="molecule type" value="Genomic_DNA"/>
</dbReference>
<evidence type="ECO:0000259" key="1">
    <source>
        <dbReference type="PROSITE" id="PS51360"/>
    </source>
</evidence>
<evidence type="ECO:0000313" key="2">
    <source>
        <dbReference type="EMBL" id="CAK86636.1"/>
    </source>
</evidence>
<dbReference type="GeneID" id="5039818"/>
<dbReference type="SUPFAM" id="SSF159042">
    <property type="entry name" value="Plus3-like"/>
    <property type="match status" value="1"/>
</dbReference>
<organism evidence="2 3">
    <name type="scientific">Paramecium tetraurelia</name>
    <dbReference type="NCBI Taxonomy" id="5888"/>
    <lineage>
        <taxon>Eukaryota</taxon>
        <taxon>Sar</taxon>
        <taxon>Alveolata</taxon>
        <taxon>Ciliophora</taxon>
        <taxon>Intramacronucleata</taxon>
        <taxon>Oligohymenophorea</taxon>
        <taxon>Peniculida</taxon>
        <taxon>Parameciidae</taxon>
        <taxon>Paramecium</taxon>
    </lineage>
</organism>
<dbReference type="HOGENOM" id="CLU_1301814_0_0_1"/>
<reference evidence="2 3" key="1">
    <citation type="journal article" date="2006" name="Nature">
        <title>Global trends of whole-genome duplications revealed by the ciliate Paramecium tetraurelia.</title>
        <authorList>
            <consortium name="Genoscope"/>
            <person name="Aury J.-M."/>
            <person name="Jaillon O."/>
            <person name="Duret L."/>
            <person name="Noel B."/>
            <person name="Jubin C."/>
            <person name="Porcel B.M."/>
            <person name="Segurens B."/>
            <person name="Daubin V."/>
            <person name="Anthouard V."/>
            <person name="Aiach N."/>
            <person name="Arnaiz O."/>
            <person name="Billaut A."/>
            <person name="Beisson J."/>
            <person name="Blanc I."/>
            <person name="Bouhouche K."/>
            <person name="Camara F."/>
            <person name="Duharcourt S."/>
            <person name="Guigo R."/>
            <person name="Gogendeau D."/>
            <person name="Katinka M."/>
            <person name="Keller A.-M."/>
            <person name="Kissmehl R."/>
            <person name="Klotz C."/>
            <person name="Koll F."/>
            <person name="Le Moue A."/>
            <person name="Lepere C."/>
            <person name="Malinsky S."/>
            <person name="Nowacki M."/>
            <person name="Nowak J.K."/>
            <person name="Plattner H."/>
            <person name="Poulain J."/>
            <person name="Ruiz F."/>
            <person name="Serrano V."/>
            <person name="Zagulski M."/>
            <person name="Dessen P."/>
            <person name="Betermier M."/>
            <person name="Weissenbach J."/>
            <person name="Scarpelli C."/>
            <person name="Schachter V."/>
            <person name="Sperling L."/>
            <person name="Meyer E."/>
            <person name="Cohen J."/>
            <person name="Wincker P."/>
        </authorList>
    </citation>
    <scope>NUCLEOTIDE SEQUENCE [LARGE SCALE GENOMIC DNA]</scope>
    <source>
        <strain evidence="2 3">Stock d4-2</strain>
    </source>
</reference>